<keyword evidence="3" id="KW-1185">Reference proteome</keyword>
<dbReference type="AlphaFoldDB" id="A0A3M7SAS6"/>
<evidence type="ECO:0000256" key="1">
    <source>
        <dbReference type="SAM" id="MobiDB-lite"/>
    </source>
</evidence>
<comment type="caution">
    <text evidence="2">The sequence shown here is derived from an EMBL/GenBank/DDBJ whole genome shotgun (WGS) entry which is preliminary data.</text>
</comment>
<sequence>MSFKFVQTSANYQLLIKKIENKKIDIVKDNHNYAIINYFSRQIYSQKWHGTHEENATSTNQESMGIKTED</sequence>
<protein>
    <submittedName>
        <fullName evidence="2">Uncharacterized protein</fullName>
    </submittedName>
</protein>
<accession>A0A3M7SAS6</accession>
<name>A0A3M7SAS6_BRAPC</name>
<proteinExistence type="predicted"/>
<organism evidence="2 3">
    <name type="scientific">Brachionus plicatilis</name>
    <name type="common">Marine rotifer</name>
    <name type="synonym">Brachionus muelleri</name>
    <dbReference type="NCBI Taxonomy" id="10195"/>
    <lineage>
        <taxon>Eukaryota</taxon>
        <taxon>Metazoa</taxon>
        <taxon>Spiralia</taxon>
        <taxon>Gnathifera</taxon>
        <taxon>Rotifera</taxon>
        <taxon>Eurotatoria</taxon>
        <taxon>Monogononta</taxon>
        <taxon>Pseudotrocha</taxon>
        <taxon>Ploima</taxon>
        <taxon>Brachionidae</taxon>
        <taxon>Brachionus</taxon>
    </lineage>
</organism>
<dbReference type="EMBL" id="REGN01001741">
    <property type="protein sequence ID" value="RNA32829.1"/>
    <property type="molecule type" value="Genomic_DNA"/>
</dbReference>
<evidence type="ECO:0000313" key="3">
    <source>
        <dbReference type="Proteomes" id="UP000276133"/>
    </source>
</evidence>
<dbReference type="Proteomes" id="UP000276133">
    <property type="component" value="Unassembled WGS sequence"/>
</dbReference>
<reference evidence="2 3" key="1">
    <citation type="journal article" date="2018" name="Sci. Rep.">
        <title>Genomic signatures of local adaptation to the degree of environmental predictability in rotifers.</title>
        <authorList>
            <person name="Franch-Gras L."/>
            <person name="Hahn C."/>
            <person name="Garcia-Roger E.M."/>
            <person name="Carmona M.J."/>
            <person name="Serra M."/>
            <person name="Gomez A."/>
        </authorList>
    </citation>
    <scope>NUCLEOTIDE SEQUENCE [LARGE SCALE GENOMIC DNA]</scope>
    <source>
        <strain evidence="2">HYR1</strain>
    </source>
</reference>
<gene>
    <name evidence="2" type="ORF">BpHYR1_030693</name>
</gene>
<feature type="region of interest" description="Disordered" evidence="1">
    <location>
        <begin position="50"/>
        <end position="70"/>
    </location>
</feature>
<evidence type="ECO:0000313" key="2">
    <source>
        <dbReference type="EMBL" id="RNA32829.1"/>
    </source>
</evidence>